<evidence type="ECO:0000256" key="1">
    <source>
        <dbReference type="ARBA" id="ARBA00001936"/>
    </source>
</evidence>
<dbReference type="SUPFAM" id="SSF140586">
    <property type="entry name" value="Dcp2 domain-like"/>
    <property type="match status" value="1"/>
</dbReference>
<dbReference type="PANTHER" id="PTHR23114">
    <property type="entry name" value="M7GPPPN-MRNA HYDROLASE"/>
    <property type="match status" value="1"/>
</dbReference>
<dbReference type="InterPro" id="IPR000086">
    <property type="entry name" value="NUDIX_hydrolase_dom"/>
</dbReference>
<dbReference type="EMBL" id="JASBNA010000002">
    <property type="protein sequence ID" value="KAK7694675.1"/>
    <property type="molecule type" value="Genomic_DNA"/>
</dbReference>
<keyword evidence="4" id="KW-0963">Cytoplasm</keyword>
<feature type="domain" description="Nudix hydrolase" evidence="10">
    <location>
        <begin position="115"/>
        <end position="244"/>
    </location>
</feature>
<feature type="region of interest" description="Disordered" evidence="9">
    <location>
        <begin position="668"/>
        <end position="688"/>
    </location>
</feature>
<dbReference type="FunFam" id="3.90.79.10:FF:000003">
    <property type="entry name" value="M7GpppN-mRNA hydrolase isoform 2"/>
    <property type="match status" value="1"/>
</dbReference>
<keyword evidence="8" id="KW-0464">Manganese</keyword>
<evidence type="ECO:0000256" key="6">
    <source>
        <dbReference type="ARBA" id="ARBA00022801"/>
    </source>
</evidence>
<dbReference type="CDD" id="cd03672">
    <property type="entry name" value="NUDIX_Dcp2p_Nudt20"/>
    <property type="match status" value="1"/>
</dbReference>
<dbReference type="PANTHER" id="PTHR23114:SF17">
    <property type="entry name" value="M7GPPPN-MRNA HYDROLASE"/>
    <property type="match status" value="1"/>
</dbReference>
<feature type="compositionally biased region" description="Low complexity" evidence="9">
    <location>
        <begin position="1"/>
        <end position="15"/>
    </location>
</feature>
<dbReference type="SUPFAM" id="SSF55811">
    <property type="entry name" value="Nudix"/>
    <property type="match status" value="1"/>
</dbReference>
<dbReference type="SMART" id="SM01125">
    <property type="entry name" value="DCP2"/>
    <property type="match status" value="1"/>
</dbReference>
<dbReference type="GO" id="GO:0000290">
    <property type="term" value="P:deadenylation-dependent decapping of nuclear-transcribed mRNA"/>
    <property type="evidence" value="ECO:0007669"/>
    <property type="project" value="InterPro"/>
</dbReference>
<comment type="caution">
    <text evidence="11">The sequence shown here is derived from an EMBL/GenBank/DDBJ whole genome shotgun (WGS) entry which is preliminary data.</text>
</comment>
<evidence type="ECO:0000256" key="3">
    <source>
        <dbReference type="ARBA" id="ARBA00005279"/>
    </source>
</evidence>
<dbReference type="GO" id="GO:0000932">
    <property type="term" value="C:P-body"/>
    <property type="evidence" value="ECO:0007669"/>
    <property type="project" value="TreeGrafter"/>
</dbReference>
<sequence>MASSSSSSPEISAPRSRNHTEPFSLQDKLHEVLEDLSSRFILNLPDEELASLERVCFQVEQAHWYYEDFIREQDDRLPTMSLKKFSERLFHVCPILKHWGDDHEQTFQNFLAYKTRVPVCGAIMLNETWDKCLLVKGWKSTAAWSFPKGKINEQEPRHRCAVREVLEETGFDLGSDINPEDVVEVSIKEQTIALYIVPNIPEDYPFETRTRKEISKISWFKLTDLPTWKRNKTVPGKFYLITPFIGPLRKFIRENKPRNAHRKAQTLKHSVNYIEPEIHVSSDEDPNGATDDQSCHTNDLGAQESGSQASSADNGELQTPSPQYSEPSVTMYKAEADVQQDIDLQSVDPNLARLLTSLSMSASGAPVEVSKVKGARIPPALPRSVQPSPALPAPSAPSQDPSAHLLTHHTTLDVRPHPLPVANTTNAPRSPVTRRPGIMSVETSPYFTRATAVPPIPKQMKYHAMLEHVVKESERMTPKLERQALGHPTQAPFPTSMNGPIPPSTSVPPPHAAAYNEPPVIYSSNPGGLPLRSRNIPPSSSTVRYVDPRPQTSNTFHNIPYSNHLSRASMNDDQLRSIMSIPQARPPTAQPAFPPSQPFLRPQPQMMQGIYPPLHYPGGRPAPPPLRVGPPFAQSGTTGPLPISPLSPNFIPSRPNLPPANAQLLNILNTPSMPRATPVAPPPYTNRA</sequence>
<feature type="compositionally biased region" description="Polar residues" evidence="9">
    <location>
        <begin position="316"/>
        <end position="327"/>
    </location>
</feature>
<feature type="region of interest" description="Disordered" evidence="9">
    <location>
        <begin position="279"/>
        <end position="327"/>
    </location>
</feature>
<feature type="region of interest" description="Disordered" evidence="9">
    <location>
        <begin position="618"/>
        <end position="646"/>
    </location>
</feature>
<evidence type="ECO:0000259" key="10">
    <source>
        <dbReference type="PROSITE" id="PS51462"/>
    </source>
</evidence>
<dbReference type="GO" id="GO:0003723">
    <property type="term" value="F:RNA binding"/>
    <property type="evidence" value="ECO:0007669"/>
    <property type="project" value="UniProtKB-KW"/>
</dbReference>
<evidence type="ECO:0000256" key="9">
    <source>
        <dbReference type="SAM" id="MobiDB-lite"/>
    </source>
</evidence>
<comment type="cofactor">
    <cofactor evidence="1">
        <name>Mn(2+)</name>
        <dbReference type="ChEBI" id="CHEBI:29035"/>
    </cofactor>
</comment>
<dbReference type="InterPro" id="IPR015797">
    <property type="entry name" value="NUDIX_hydrolase-like_dom_sf"/>
</dbReference>
<evidence type="ECO:0000256" key="2">
    <source>
        <dbReference type="ARBA" id="ARBA00004496"/>
    </source>
</evidence>
<dbReference type="InterPro" id="IPR036189">
    <property type="entry name" value="DCP2_BoxA_sf"/>
</dbReference>
<keyword evidence="12" id="KW-1185">Reference proteome</keyword>
<organism evidence="11 12">
    <name type="scientific">Cerrena zonata</name>
    <dbReference type="NCBI Taxonomy" id="2478898"/>
    <lineage>
        <taxon>Eukaryota</taxon>
        <taxon>Fungi</taxon>
        <taxon>Dikarya</taxon>
        <taxon>Basidiomycota</taxon>
        <taxon>Agaricomycotina</taxon>
        <taxon>Agaricomycetes</taxon>
        <taxon>Polyporales</taxon>
        <taxon>Cerrenaceae</taxon>
        <taxon>Cerrena</taxon>
    </lineage>
</organism>
<evidence type="ECO:0000256" key="4">
    <source>
        <dbReference type="ARBA" id="ARBA00022490"/>
    </source>
</evidence>
<evidence type="ECO:0000313" key="12">
    <source>
        <dbReference type="Proteomes" id="UP001385951"/>
    </source>
</evidence>
<keyword evidence="5" id="KW-0479">Metal-binding</keyword>
<protein>
    <recommendedName>
        <fullName evidence="10">Nudix hydrolase domain-containing protein</fullName>
    </recommendedName>
</protein>
<dbReference type="InterPro" id="IPR044099">
    <property type="entry name" value="Dcp2_NUDIX"/>
</dbReference>
<feature type="compositionally biased region" description="Polar residues" evidence="9">
    <location>
        <begin position="550"/>
        <end position="565"/>
    </location>
</feature>
<proteinExistence type="inferred from homology"/>
<evidence type="ECO:0000256" key="8">
    <source>
        <dbReference type="ARBA" id="ARBA00023211"/>
    </source>
</evidence>
<gene>
    <name evidence="11" type="ORF">QCA50_001863</name>
</gene>
<dbReference type="InterPro" id="IPR007722">
    <property type="entry name" value="DCP2_BoxA"/>
</dbReference>
<dbReference type="PROSITE" id="PS00893">
    <property type="entry name" value="NUDIX_BOX"/>
    <property type="match status" value="1"/>
</dbReference>
<dbReference type="Gene3D" id="3.90.79.10">
    <property type="entry name" value="Nucleoside Triphosphate Pyrophosphohydrolase"/>
    <property type="match status" value="1"/>
</dbReference>
<keyword evidence="7" id="KW-0694">RNA-binding</keyword>
<comment type="subcellular location">
    <subcellularLocation>
        <location evidence="2">Cytoplasm</location>
    </subcellularLocation>
</comment>
<feature type="compositionally biased region" description="Low complexity" evidence="9">
    <location>
        <begin position="301"/>
        <end position="312"/>
    </location>
</feature>
<evidence type="ECO:0000256" key="5">
    <source>
        <dbReference type="ARBA" id="ARBA00022723"/>
    </source>
</evidence>
<dbReference type="Proteomes" id="UP001385951">
    <property type="component" value="Unassembled WGS sequence"/>
</dbReference>
<comment type="similarity">
    <text evidence="3">Belongs to the Nudix hydrolase family. DCP2 subfamily.</text>
</comment>
<keyword evidence="6" id="KW-0378">Hydrolase</keyword>
<evidence type="ECO:0000256" key="7">
    <source>
        <dbReference type="ARBA" id="ARBA00022884"/>
    </source>
</evidence>
<dbReference type="AlphaFoldDB" id="A0AAW0GXV3"/>
<feature type="region of interest" description="Disordered" evidence="9">
    <location>
        <begin position="535"/>
        <end position="565"/>
    </location>
</feature>
<dbReference type="Gene3D" id="1.10.10.1050">
    <property type="entry name" value="Dcp2, box A domain"/>
    <property type="match status" value="1"/>
</dbReference>
<dbReference type="GO" id="GO:0000184">
    <property type="term" value="P:nuclear-transcribed mRNA catabolic process, nonsense-mediated decay"/>
    <property type="evidence" value="ECO:0007669"/>
    <property type="project" value="InterPro"/>
</dbReference>
<reference evidence="11 12" key="1">
    <citation type="submission" date="2022-09" db="EMBL/GenBank/DDBJ databases">
        <authorList>
            <person name="Palmer J.M."/>
        </authorList>
    </citation>
    <scope>NUCLEOTIDE SEQUENCE [LARGE SCALE GENOMIC DNA]</scope>
    <source>
        <strain evidence="11 12">DSM 7382</strain>
    </source>
</reference>
<dbReference type="PROSITE" id="PS51462">
    <property type="entry name" value="NUDIX"/>
    <property type="match status" value="1"/>
</dbReference>
<feature type="compositionally biased region" description="Pro residues" evidence="9">
    <location>
        <begin position="679"/>
        <end position="688"/>
    </location>
</feature>
<dbReference type="FunFam" id="1.10.10.1050:FF:000003">
    <property type="entry name" value="Decapping enzyme Dcp2, putative"/>
    <property type="match status" value="1"/>
</dbReference>
<feature type="region of interest" description="Disordered" evidence="9">
    <location>
        <begin position="1"/>
        <end position="21"/>
    </location>
</feature>
<accession>A0AAW0GXV3</accession>
<dbReference type="InterPro" id="IPR020084">
    <property type="entry name" value="NUDIX_hydrolase_CS"/>
</dbReference>
<dbReference type="GO" id="GO:0140933">
    <property type="term" value="F:5'-(N(7)-methylguanosine 5'-triphospho)-[mRNA] hydrolase activity"/>
    <property type="evidence" value="ECO:0007669"/>
    <property type="project" value="InterPro"/>
</dbReference>
<dbReference type="Pfam" id="PF05026">
    <property type="entry name" value="DCP2"/>
    <property type="match status" value="1"/>
</dbReference>
<evidence type="ECO:0000313" key="11">
    <source>
        <dbReference type="EMBL" id="KAK7694675.1"/>
    </source>
</evidence>
<name>A0AAW0GXV3_9APHY</name>
<feature type="region of interest" description="Disordered" evidence="9">
    <location>
        <begin position="380"/>
        <end position="437"/>
    </location>
</feature>
<dbReference type="GO" id="GO:0030145">
    <property type="term" value="F:manganese ion binding"/>
    <property type="evidence" value="ECO:0007669"/>
    <property type="project" value="InterPro"/>
</dbReference>
<dbReference type="Pfam" id="PF00293">
    <property type="entry name" value="NUDIX"/>
    <property type="match status" value="1"/>
</dbReference>